<name>A0AAN7JJX4_9MYRT</name>
<accession>A0AAN7JJX4</accession>
<comment type="caution">
    <text evidence="1">The sequence shown here is derived from an EMBL/GenBank/DDBJ whole genome shotgun (WGS) entry which is preliminary data.</text>
</comment>
<evidence type="ECO:0000313" key="2">
    <source>
        <dbReference type="Proteomes" id="UP001345219"/>
    </source>
</evidence>
<dbReference type="EMBL" id="JAXIOK010000020">
    <property type="protein sequence ID" value="KAK4747324.1"/>
    <property type="molecule type" value="Genomic_DNA"/>
</dbReference>
<evidence type="ECO:0000313" key="1">
    <source>
        <dbReference type="EMBL" id="KAK4747324.1"/>
    </source>
</evidence>
<proteinExistence type="predicted"/>
<dbReference type="AlphaFoldDB" id="A0AAN7JJX4"/>
<sequence>MLIHDMLIGIYKEECRCAYSSSDLSGRSESDAIHLLNPDTSFPNRGRCTTANLQIVVHHWVWEESSITHSLRLGQPVVLWCSFGMMRSRFLVYTHYPIPFLSCAKTS</sequence>
<dbReference type="Proteomes" id="UP001345219">
    <property type="component" value="Chromosome 20"/>
</dbReference>
<gene>
    <name evidence="1" type="ORF">SAY87_026361</name>
</gene>
<organism evidence="1 2">
    <name type="scientific">Trapa incisa</name>
    <dbReference type="NCBI Taxonomy" id="236973"/>
    <lineage>
        <taxon>Eukaryota</taxon>
        <taxon>Viridiplantae</taxon>
        <taxon>Streptophyta</taxon>
        <taxon>Embryophyta</taxon>
        <taxon>Tracheophyta</taxon>
        <taxon>Spermatophyta</taxon>
        <taxon>Magnoliopsida</taxon>
        <taxon>eudicotyledons</taxon>
        <taxon>Gunneridae</taxon>
        <taxon>Pentapetalae</taxon>
        <taxon>rosids</taxon>
        <taxon>malvids</taxon>
        <taxon>Myrtales</taxon>
        <taxon>Lythraceae</taxon>
        <taxon>Trapa</taxon>
    </lineage>
</organism>
<keyword evidence="2" id="KW-1185">Reference proteome</keyword>
<reference evidence="1 2" key="1">
    <citation type="journal article" date="2023" name="Hortic Res">
        <title>Pangenome of water caltrop reveals structural variations and asymmetric subgenome divergence after allopolyploidization.</title>
        <authorList>
            <person name="Zhang X."/>
            <person name="Chen Y."/>
            <person name="Wang L."/>
            <person name="Yuan Y."/>
            <person name="Fang M."/>
            <person name="Shi L."/>
            <person name="Lu R."/>
            <person name="Comes H.P."/>
            <person name="Ma Y."/>
            <person name="Chen Y."/>
            <person name="Huang G."/>
            <person name="Zhou Y."/>
            <person name="Zheng Z."/>
            <person name="Qiu Y."/>
        </authorList>
    </citation>
    <scope>NUCLEOTIDE SEQUENCE [LARGE SCALE GENOMIC DNA]</scope>
    <source>
        <tissue evidence="1">Roots</tissue>
    </source>
</reference>
<protein>
    <submittedName>
        <fullName evidence="1">Uncharacterized protein</fullName>
    </submittedName>
</protein>